<feature type="compositionally biased region" description="Basic and acidic residues" evidence="1">
    <location>
        <begin position="261"/>
        <end position="270"/>
    </location>
</feature>
<reference evidence="3" key="2">
    <citation type="submission" date="2023-01" db="EMBL/GenBank/DDBJ databases">
        <authorList>
            <person name="Sun Q."/>
            <person name="Evtushenko L."/>
        </authorList>
    </citation>
    <scope>NUCLEOTIDE SEQUENCE</scope>
    <source>
        <strain evidence="3">VKM Ac-2007</strain>
    </source>
</reference>
<sequence>MPVPPGKKPVPATALRSARGVVVNSAKVISGLEKGARLAPTAWAGVAIAATAVANVPGMGDAYNNWESLHSRLDTANKSYVAALLNKGKEGWIAEDRDAFDDAVQHYQEALESLRAYIKTIAGIVDELGDAYRAYWIAIAKVAATLLALAAIAAAMLATPYAGSAALNLRMLGTMASKIIAASTAALGKVVAAGASSMSVYFSGKAWMQSFNLAPTDKAKIDFTKATIVTRGLPAFQQPPPQQTGQPPQLPPHAGFQWLSPKKDLPEPYK</sequence>
<feature type="region of interest" description="Disordered" evidence="1">
    <location>
        <begin position="234"/>
        <end position="270"/>
    </location>
</feature>
<reference evidence="3" key="1">
    <citation type="journal article" date="2014" name="Int. J. Syst. Evol. Microbiol.">
        <title>Complete genome sequence of Corynebacterium casei LMG S-19264T (=DSM 44701T), isolated from a smear-ripened cheese.</title>
        <authorList>
            <consortium name="US DOE Joint Genome Institute (JGI-PGF)"/>
            <person name="Walter F."/>
            <person name="Albersmeier A."/>
            <person name="Kalinowski J."/>
            <person name="Ruckert C."/>
        </authorList>
    </citation>
    <scope>NUCLEOTIDE SEQUENCE</scope>
    <source>
        <strain evidence="3">VKM Ac-2007</strain>
    </source>
</reference>
<keyword evidence="2" id="KW-1133">Transmembrane helix</keyword>
<organism evidence="3 4">
    <name type="scientific">Streptosporangium carneum</name>
    <dbReference type="NCBI Taxonomy" id="47481"/>
    <lineage>
        <taxon>Bacteria</taxon>
        <taxon>Bacillati</taxon>
        <taxon>Actinomycetota</taxon>
        <taxon>Actinomycetes</taxon>
        <taxon>Streptosporangiales</taxon>
        <taxon>Streptosporangiaceae</taxon>
        <taxon>Streptosporangium</taxon>
    </lineage>
</organism>
<name>A0A9W6I7Q0_9ACTN</name>
<evidence type="ECO:0000256" key="1">
    <source>
        <dbReference type="SAM" id="MobiDB-lite"/>
    </source>
</evidence>
<evidence type="ECO:0000313" key="3">
    <source>
        <dbReference type="EMBL" id="GLK13606.1"/>
    </source>
</evidence>
<dbReference type="EMBL" id="BSEV01000024">
    <property type="protein sequence ID" value="GLK13606.1"/>
    <property type="molecule type" value="Genomic_DNA"/>
</dbReference>
<dbReference type="RefSeq" id="WP_271221885.1">
    <property type="nucleotide sequence ID" value="NZ_BAAAVD010000038.1"/>
</dbReference>
<keyword evidence="4" id="KW-1185">Reference proteome</keyword>
<gene>
    <name evidence="3" type="ORF">GCM10017600_70170</name>
</gene>
<accession>A0A9W6I7Q0</accession>
<evidence type="ECO:0000256" key="2">
    <source>
        <dbReference type="SAM" id="Phobius"/>
    </source>
</evidence>
<feature type="transmembrane region" description="Helical" evidence="2">
    <location>
        <begin position="134"/>
        <end position="159"/>
    </location>
</feature>
<dbReference type="Proteomes" id="UP001143474">
    <property type="component" value="Unassembled WGS sequence"/>
</dbReference>
<evidence type="ECO:0000313" key="4">
    <source>
        <dbReference type="Proteomes" id="UP001143474"/>
    </source>
</evidence>
<evidence type="ECO:0008006" key="5">
    <source>
        <dbReference type="Google" id="ProtNLM"/>
    </source>
</evidence>
<proteinExistence type="predicted"/>
<protein>
    <recommendedName>
        <fullName evidence="5">PPE family domain-containing protein</fullName>
    </recommendedName>
</protein>
<keyword evidence="2" id="KW-0812">Transmembrane</keyword>
<feature type="transmembrane region" description="Helical" evidence="2">
    <location>
        <begin position="179"/>
        <end position="202"/>
    </location>
</feature>
<comment type="caution">
    <text evidence="3">The sequence shown here is derived from an EMBL/GenBank/DDBJ whole genome shotgun (WGS) entry which is preliminary data.</text>
</comment>
<keyword evidence="2" id="KW-0472">Membrane</keyword>
<dbReference type="AlphaFoldDB" id="A0A9W6I7Q0"/>